<keyword evidence="2" id="KW-1133">Transmembrane helix</keyword>
<comment type="caution">
    <text evidence="4">The sequence shown here is derived from an EMBL/GenBank/DDBJ whole genome shotgun (WGS) entry which is preliminary data.</text>
</comment>
<reference evidence="4 5" key="1">
    <citation type="submission" date="2020-12" db="EMBL/GenBank/DDBJ databases">
        <title>WGS of Thermoactinomyces spp.</title>
        <authorList>
            <person name="Cheng K."/>
        </authorList>
    </citation>
    <scope>NUCLEOTIDE SEQUENCE [LARGE SCALE GENOMIC DNA]</scope>
    <source>
        <strain evidence="5">CICC 10671\DSM 43846</strain>
    </source>
</reference>
<feature type="transmembrane region" description="Helical" evidence="2">
    <location>
        <begin position="88"/>
        <end position="110"/>
    </location>
</feature>
<keyword evidence="2" id="KW-0812">Transmembrane</keyword>
<evidence type="ECO:0000256" key="1">
    <source>
        <dbReference type="SAM" id="Coils"/>
    </source>
</evidence>
<name>A0A8I1AEP0_THEIN</name>
<protein>
    <submittedName>
        <fullName evidence="4">Uncharacterized protein</fullName>
    </submittedName>
</protein>
<gene>
    <name evidence="4" type="ORF">I8U20_04890</name>
</gene>
<sequence>MRKYFLFLLTVLMLSGVFLIPAEGQAQESQDVEALKKEVESLRSEVEKLKTKNDEYNFLKEQIKEFKKSADKDMDDYRAFVEREWDKVFMFLSLMGGVLSFAIGTEIYTFPKNLRQKMEQAFAELKETAIKKFEKQRLEIETELNKKWNQFVQENKLNQRVDDLERLIQNERRYKEVKVMVLGSEEDLKNMKKYLDPAMTKRGVRKPEYISLGENPEQFPKGEIKNRLRDIDILVFYYNNENQSDDLRIREVTQLLTKEKSDIPIIVYTDDPKKKISNDDIKSLNKYGWFTPSNSSVTLLGHIFTYIHALPEKKEG</sequence>
<keyword evidence="1" id="KW-0175">Coiled coil</keyword>
<feature type="coiled-coil region" evidence="1">
    <location>
        <begin position="25"/>
        <end position="69"/>
    </location>
</feature>
<keyword evidence="5" id="KW-1185">Reference proteome</keyword>
<feature type="coiled-coil region" evidence="1">
    <location>
        <begin position="123"/>
        <end position="174"/>
    </location>
</feature>
<evidence type="ECO:0000256" key="3">
    <source>
        <dbReference type="SAM" id="SignalP"/>
    </source>
</evidence>
<evidence type="ECO:0000256" key="2">
    <source>
        <dbReference type="SAM" id="Phobius"/>
    </source>
</evidence>
<dbReference type="Proteomes" id="UP000633619">
    <property type="component" value="Unassembled WGS sequence"/>
</dbReference>
<evidence type="ECO:0000313" key="4">
    <source>
        <dbReference type="EMBL" id="MBH8594663.1"/>
    </source>
</evidence>
<dbReference type="RefSeq" id="WP_181731902.1">
    <property type="nucleotide sequence ID" value="NZ_JACEIR010000004.1"/>
</dbReference>
<feature type="chain" id="PRO_5034458290" evidence="3">
    <location>
        <begin position="27"/>
        <end position="316"/>
    </location>
</feature>
<keyword evidence="3" id="KW-0732">Signal</keyword>
<accession>A0A8I1AEP0</accession>
<evidence type="ECO:0000313" key="5">
    <source>
        <dbReference type="Proteomes" id="UP000633619"/>
    </source>
</evidence>
<organism evidence="4 5">
    <name type="scientific">Thermoactinomyces intermedius</name>
    <dbReference type="NCBI Taxonomy" id="2024"/>
    <lineage>
        <taxon>Bacteria</taxon>
        <taxon>Bacillati</taxon>
        <taxon>Bacillota</taxon>
        <taxon>Bacilli</taxon>
        <taxon>Bacillales</taxon>
        <taxon>Thermoactinomycetaceae</taxon>
        <taxon>Thermoactinomyces</taxon>
    </lineage>
</organism>
<feature type="signal peptide" evidence="3">
    <location>
        <begin position="1"/>
        <end position="26"/>
    </location>
</feature>
<proteinExistence type="predicted"/>
<dbReference type="AlphaFoldDB" id="A0A8I1AEP0"/>
<dbReference type="EMBL" id="JAECVW010000002">
    <property type="protein sequence ID" value="MBH8594663.1"/>
    <property type="molecule type" value="Genomic_DNA"/>
</dbReference>
<keyword evidence="2" id="KW-0472">Membrane</keyword>